<evidence type="ECO:0000256" key="1">
    <source>
        <dbReference type="SAM" id="MobiDB-lite"/>
    </source>
</evidence>
<feature type="region of interest" description="Disordered" evidence="1">
    <location>
        <begin position="123"/>
        <end position="145"/>
    </location>
</feature>
<protein>
    <submittedName>
        <fullName evidence="2">Uncharacterized protein</fullName>
    </submittedName>
</protein>
<comment type="caution">
    <text evidence="2">The sequence shown here is derived from an EMBL/GenBank/DDBJ whole genome shotgun (WGS) entry which is preliminary data.</text>
</comment>
<name>A0ABP1A4I6_9BRYO</name>
<organism evidence="2 3">
    <name type="scientific">Sphagnum jensenii</name>
    <dbReference type="NCBI Taxonomy" id="128206"/>
    <lineage>
        <taxon>Eukaryota</taxon>
        <taxon>Viridiplantae</taxon>
        <taxon>Streptophyta</taxon>
        <taxon>Embryophyta</taxon>
        <taxon>Bryophyta</taxon>
        <taxon>Sphagnophytina</taxon>
        <taxon>Sphagnopsida</taxon>
        <taxon>Sphagnales</taxon>
        <taxon>Sphagnaceae</taxon>
        <taxon>Sphagnum</taxon>
    </lineage>
</organism>
<sequence length="180" mass="20157">MEANKHKEDYPTNKRVPRRRILVDVAPGGIAPIPEAAKEGASVNRDTSVKSKILSHFIKGKISLSPMETILMIPGELEHLENLRMTSEALMRDVAVALKSTHLNGASDVATRNPYLYDPILPKQVDAPMSDSDNETNDEEHYDERSQLAELHNDENEFGNIEFENLVLAEGPQQILQLIF</sequence>
<evidence type="ECO:0000313" key="3">
    <source>
        <dbReference type="Proteomes" id="UP001497522"/>
    </source>
</evidence>
<reference evidence="2" key="1">
    <citation type="submission" date="2024-03" db="EMBL/GenBank/DDBJ databases">
        <authorList>
            <consortium name="ELIXIR-Norway"/>
            <consortium name="Elixir Norway"/>
        </authorList>
    </citation>
    <scope>NUCLEOTIDE SEQUENCE</scope>
</reference>
<feature type="compositionally biased region" description="Acidic residues" evidence="1">
    <location>
        <begin position="132"/>
        <end position="141"/>
    </location>
</feature>
<dbReference type="EMBL" id="CAXHBF010000544">
    <property type="protein sequence ID" value="CAK9856576.1"/>
    <property type="molecule type" value="Genomic_DNA"/>
</dbReference>
<dbReference type="Proteomes" id="UP001497522">
    <property type="component" value="Unassembled WGS sequence"/>
</dbReference>
<gene>
    <name evidence="2" type="ORF">CSSPJE1EN2_LOCUS26508</name>
</gene>
<accession>A0ABP1A4I6</accession>
<proteinExistence type="predicted"/>
<keyword evidence="3" id="KW-1185">Reference proteome</keyword>
<evidence type="ECO:0000313" key="2">
    <source>
        <dbReference type="EMBL" id="CAK9856576.1"/>
    </source>
</evidence>